<protein>
    <submittedName>
        <fullName evidence="7">Cobalt ECF transporter T component CbiQ</fullName>
    </submittedName>
</protein>
<feature type="transmembrane region" description="Helical" evidence="6">
    <location>
        <begin position="67"/>
        <end position="87"/>
    </location>
</feature>
<dbReference type="InterPro" id="IPR051611">
    <property type="entry name" value="ECF_transporter_component"/>
</dbReference>
<dbReference type="PANTHER" id="PTHR34857">
    <property type="entry name" value="SLL0384 PROTEIN"/>
    <property type="match status" value="1"/>
</dbReference>
<feature type="transmembrane region" description="Helical" evidence="6">
    <location>
        <begin position="144"/>
        <end position="164"/>
    </location>
</feature>
<evidence type="ECO:0000256" key="2">
    <source>
        <dbReference type="ARBA" id="ARBA00022475"/>
    </source>
</evidence>
<dbReference type="GO" id="GO:0006824">
    <property type="term" value="P:cobalt ion transport"/>
    <property type="evidence" value="ECO:0007669"/>
    <property type="project" value="InterPro"/>
</dbReference>
<evidence type="ECO:0000256" key="3">
    <source>
        <dbReference type="ARBA" id="ARBA00022692"/>
    </source>
</evidence>
<evidence type="ECO:0000256" key="5">
    <source>
        <dbReference type="ARBA" id="ARBA00023136"/>
    </source>
</evidence>
<evidence type="ECO:0000313" key="8">
    <source>
        <dbReference type="Proteomes" id="UP000319619"/>
    </source>
</evidence>
<keyword evidence="4 6" id="KW-1133">Transmembrane helix</keyword>
<accession>A0A532UYJ3</accession>
<dbReference type="EMBL" id="NJBN01000006">
    <property type="protein sequence ID" value="TKJ40010.1"/>
    <property type="molecule type" value="Genomic_DNA"/>
</dbReference>
<dbReference type="Pfam" id="PF02361">
    <property type="entry name" value="CbiQ"/>
    <property type="match status" value="1"/>
</dbReference>
<sequence>MHHSYIDKYARHNSPLHRLDARTKIISSILFVVLIAVTPSPGSVFLTVGASIPLFLCFIGRIPISYLLIRSLIIIPFAGFAALSYAFSSSSDDILWQWGPLRLSSEGMSNALILLLRSWIAVSAMILLVNTTPFDSLLKGMRRLKVPALFIMLLSFFYRFLYLLWDEVERMQRARNMRYYGGYWKRQVGIMGSMISSLFLRSFQRAEMVQFAMIARGWNGEIKLLPAFPLQRRDLMVLLSMIICLVGLWLLRTF</sequence>
<dbReference type="NCBIfam" id="TIGR02454">
    <property type="entry name" value="ECF_T_CbiQ"/>
    <property type="match status" value="1"/>
</dbReference>
<evidence type="ECO:0000313" key="7">
    <source>
        <dbReference type="EMBL" id="TKJ40010.1"/>
    </source>
</evidence>
<dbReference type="InterPro" id="IPR003339">
    <property type="entry name" value="ABC/ECF_trnsptr_transmembrane"/>
</dbReference>
<evidence type="ECO:0000256" key="1">
    <source>
        <dbReference type="ARBA" id="ARBA00004651"/>
    </source>
</evidence>
<comment type="subcellular location">
    <subcellularLocation>
        <location evidence="1">Cell membrane</location>
        <topology evidence="1">Multi-pass membrane protein</topology>
    </subcellularLocation>
</comment>
<gene>
    <name evidence="7" type="primary">cbiQ</name>
    <name evidence="7" type="ORF">CEE37_09750</name>
</gene>
<dbReference type="Proteomes" id="UP000319619">
    <property type="component" value="Unassembled WGS sequence"/>
</dbReference>
<dbReference type="PANTHER" id="PTHR34857:SF2">
    <property type="entry name" value="SLL0384 PROTEIN"/>
    <property type="match status" value="1"/>
</dbReference>
<evidence type="ECO:0000256" key="6">
    <source>
        <dbReference type="SAM" id="Phobius"/>
    </source>
</evidence>
<reference evidence="7 8" key="1">
    <citation type="submission" date="2017-06" db="EMBL/GenBank/DDBJ databases">
        <title>Novel microbial phyla capable of carbon fixation and sulfur reduction in deep-sea sediments.</title>
        <authorList>
            <person name="Huang J."/>
            <person name="Baker B."/>
            <person name="Wang Y."/>
        </authorList>
    </citation>
    <scope>NUCLEOTIDE SEQUENCE [LARGE SCALE GENOMIC DNA]</scope>
    <source>
        <strain evidence="7">B3_LCP</strain>
    </source>
</reference>
<evidence type="ECO:0000256" key="4">
    <source>
        <dbReference type="ARBA" id="ARBA00022989"/>
    </source>
</evidence>
<dbReference type="AlphaFoldDB" id="A0A532UYJ3"/>
<comment type="caution">
    <text evidence="7">The sequence shown here is derived from an EMBL/GenBank/DDBJ whole genome shotgun (WGS) entry which is preliminary data.</text>
</comment>
<name>A0A532UYJ3_UNCL8</name>
<dbReference type="InterPro" id="IPR012809">
    <property type="entry name" value="ECF_CbiQ"/>
</dbReference>
<proteinExistence type="predicted"/>
<feature type="transmembrane region" description="Helical" evidence="6">
    <location>
        <begin position="107"/>
        <end position="132"/>
    </location>
</feature>
<dbReference type="GO" id="GO:0043190">
    <property type="term" value="C:ATP-binding cassette (ABC) transporter complex"/>
    <property type="evidence" value="ECO:0007669"/>
    <property type="project" value="InterPro"/>
</dbReference>
<keyword evidence="3 6" id="KW-0812">Transmembrane</keyword>
<feature type="transmembrane region" description="Helical" evidence="6">
    <location>
        <begin position="235"/>
        <end position="251"/>
    </location>
</feature>
<dbReference type="CDD" id="cd16914">
    <property type="entry name" value="EcfT"/>
    <property type="match status" value="1"/>
</dbReference>
<keyword evidence="2" id="KW-1003">Cell membrane</keyword>
<organism evidence="7 8">
    <name type="scientific">candidate division LCP-89 bacterium B3_LCP</name>
    <dbReference type="NCBI Taxonomy" id="2012998"/>
    <lineage>
        <taxon>Bacteria</taxon>
        <taxon>Pseudomonadati</taxon>
        <taxon>Bacteria division LCP-89</taxon>
    </lineage>
</organism>
<keyword evidence="5 6" id="KW-0472">Membrane</keyword>